<accession>A0A2K8UGA5</accession>
<dbReference type="GO" id="GO:0008168">
    <property type="term" value="F:methyltransferase activity"/>
    <property type="evidence" value="ECO:0007669"/>
    <property type="project" value="UniProtKB-KW"/>
</dbReference>
<dbReference type="AlphaFoldDB" id="A0A2K8UGA5"/>
<evidence type="ECO:0000313" key="1">
    <source>
        <dbReference type="EMBL" id="AUB84623.1"/>
    </source>
</evidence>
<keyword evidence="2" id="KW-1185">Reference proteome</keyword>
<dbReference type="InterPro" id="IPR010342">
    <property type="entry name" value="DUF938"/>
</dbReference>
<dbReference type="InterPro" id="IPR029063">
    <property type="entry name" value="SAM-dependent_MTases_sf"/>
</dbReference>
<name>A0A2K8UGA5_9GAMM</name>
<sequence length="207" mass="22565">MLDDSFPNKPYSEACEENKAPILAVIGPLFSKARRVLEIGSGTGQHAVWFGTHLPHLVWQTSDVPASLPGIRQWLAQACLPNLPPPLSLDVAGDWPVGPVDGVFSANTAHILGKSDVALLFRGVGRVLAPGAPFALYGPFRYDRRHTSESNARFDAWLKARHPRMGVRDLDDLRQLADAAGLDLVADHPMPVNNRTLVWQKRAASAP</sequence>
<dbReference type="RefSeq" id="WP_100922276.1">
    <property type="nucleotide sequence ID" value="NZ_CP020370.1"/>
</dbReference>
<proteinExistence type="predicted"/>
<dbReference type="Proteomes" id="UP000232638">
    <property type="component" value="Chromosome"/>
</dbReference>
<dbReference type="KEGG" id="tsy:THSYN_03225"/>
<dbReference type="SUPFAM" id="SSF53335">
    <property type="entry name" value="S-adenosyl-L-methionine-dependent methyltransferases"/>
    <property type="match status" value="1"/>
</dbReference>
<evidence type="ECO:0000313" key="2">
    <source>
        <dbReference type="Proteomes" id="UP000232638"/>
    </source>
</evidence>
<dbReference type="EMBL" id="CP020370">
    <property type="protein sequence ID" value="AUB84623.1"/>
    <property type="molecule type" value="Genomic_DNA"/>
</dbReference>
<reference evidence="1 2" key="1">
    <citation type="submission" date="2017-03" db="EMBL/GenBank/DDBJ databases">
        <title>Complete genome sequence of Candidatus 'Thiodictyon syntrophicum' sp. nov. strain Cad16T, a photolithoautotroph purple sulfur bacterium isolated from an alpine meromictic lake.</title>
        <authorList>
            <person name="Luedin S.M."/>
            <person name="Pothier J.F."/>
            <person name="Danza F."/>
            <person name="Storelli N."/>
            <person name="Wittwer M."/>
            <person name="Tonolla M."/>
        </authorList>
    </citation>
    <scope>NUCLEOTIDE SEQUENCE [LARGE SCALE GENOMIC DNA]</scope>
    <source>
        <strain evidence="1 2">Cad16T</strain>
    </source>
</reference>
<keyword evidence="1" id="KW-0808">Transferase</keyword>
<keyword evidence="1" id="KW-0489">Methyltransferase</keyword>
<dbReference type="Pfam" id="PF06080">
    <property type="entry name" value="DUF938"/>
    <property type="match status" value="1"/>
</dbReference>
<dbReference type="PANTHER" id="PTHR20974:SF0">
    <property type="entry name" value="UPF0585 PROTEIN CG18661"/>
    <property type="match status" value="1"/>
</dbReference>
<dbReference type="PANTHER" id="PTHR20974">
    <property type="entry name" value="UPF0585 PROTEIN CG18661"/>
    <property type="match status" value="1"/>
</dbReference>
<gene>
    <name evidence="1" type="ORF">THSYN_03225</name>
</gene>
<dbReference type="GO" id="GO:0032259">
    <property type="term" value="P:methylation"/>
    <property type="evidence" value="ECO:0007669"/>
    <property type="project" value="UniProtKB-KW"/>
</dbReference>
<organism evidence="1 2">
    <name type="scientific">Candidatus Thiodictyon syntrophicum</name>
    <dbReference type="NCBI Taxonomy" id="1166950"/>
    <lineage>
        <taxon>Bacteria</taxon>
        <taxon>Pseudomonadati</taxon>
        <taxon>Pseudomonadota</taxon>
        <taxon>Gammaproteobacteria</taxon>
        <taxon>Chromatiales</taxon>
        <taxon>Chromatiaceae</taxon>
        <taxon>Thiodictyon</taxon>
    </lineage>
</organism>
<dbReference type="OrthoDB" id="5563826at2"/>
<dbReference type="Gene3D" id="3.40.50.150">
    <property type="entry name" value="Vaccinia Virus protein VP39"/>
    <property type="match status" value="1"/>
</dbReference>
<protein>
    <submittedName>
        <fullName evidence="1">Methylase</fullName>
    </submittedName>
</protein>